<organism evidence="2 3">
    <name type="scientific">Streptomyces albiflavescens</name>
    <dbReference type="NCBI Taxonomy" id="1623582"/>
    <lineage>
        <taxon>Bacteria</taxon>
        <taxon>Bacillati</taxon>
        <taxon>Actinomycetota</taxon>
        <taxon>Actinomycetes</taxon>
        <taxon>Kitasatosporales</taxon>
        <taxon>Streptomycetaceae</taxon>
        <taxon>Streptomyces</taxon>
    </lineage>
</organism>
<reference evidence="2 3" key="1">
    <citation type="journal article" date="2014" name="Int. J. Syst. Evol. Microbiol.">
        <title>Complete genome sequence of Corynebacterium casei LMG S-19264T (=DSM 44701T), isolated from a smear-ripened cheese.</title>
        <authorList>
            <consortium name="US DOE Joint Genome Institute (JGI-PGF)"/>
            <person name="Walter F."/>
            <person name="Albersmeier A."/>
            <person name="Kalinowski J."/>
            <person name="Ruckert C."/>
        </authorList>
    </citation>
    <scope>NUCLEOTIDE SEQUENCE [LARGE SCALE GENOMIC DNA]</scope>
    <source>
        <strain evidence="2 3">CGMCC 4.7111</strain>
    </source>
</reference>
<protein>
    <recommendedName>
        <fullName evidence="1">vWA-MoxR associated protein middle region 2 domain-containing protein</fullName>
    </recommendedName>
</protein>
<comment type="caution">
    <text evidence="2">The sequence shown here is derived from an EMBL/GenBank/DDBJ whole genome shotgun (WGS) entry which is preliminary data.</text>
</comment>
<dbReference type="InterPro" id="IPR045446">
    <property type="entry name" value="VMAP-M2"/>
</dbReference>
<evidence type="ECO:0000259" key="1">
    <source>
        <dbReference type="Pfam" id="PF19965"/>
    </source>
</evidence>
<gene>
    <name evidence="2" type="ORF">GCM10011579_000520</name>
</gene>
<keyword evidence="3" id="KW-1185">Reference proteome</keyword>
<sequence length="692" mass="75730">MRAPTPRRHVLVVAPQCPDLGLLDGLEEVAGSLRGLLVDQWRGACTGSLGSSLLCGTSVEQAQIEAAVRGAAERAGRAGAVLVLALIGHGITPGRNSTLYLMAGNSRADEIGTAVNVGALLTQVLETPGLPGVFALIDTCHAGGAIPDLARTDGGVRQGAARFSMIMSVGAAQKAYRLAFSRGVVHVLTEGIRGAGEFLRADAVLDAVRDAAPGQDARRVEYDGALVGEQPWLARNASHLVRFGSVLGPVGTEALEQALDPLGCSQLLATPVTGADVLECLRLVLPERSSGSRNELNWCLGVVDGLLDSLRTIDLLTSWPGQRLTSERLRRALWLAAGRTTDGLPDTSGSELMRDAVEYLRLRTPAVDPDFRRTRAAPLADFVAALAVEDQLAEDVAELTAWANAVGVVELGDAFERVRRRSAGMRLRLVVSLHAAVADEWPETLEAWLLDRGEMYTHRVFRCAPDQPGVEERLAGILNWASVRARKLGVRLRRVEIAASAALLLSWRPEETYFGERLGERHDVVLRWSERLGPRSHLWWINDRARQGLAAMNAHGAGGAPVDWLSLRETELVKDLKKRLGRSTYARAVALEHRPQRFEQVMELLLAHTPIVLWPGAEGCVPDKFRDSLDTVWHLLPAEFSKAYRRSWEQGAQDELDGFEYLAQWRTVWHDAEWLDFCDWFEQFTSEGENSA</sequence>
<feature type="domain" description="vWA-MoxR associated protein middle region 2" evidence="1">
    <location>
        <begin position="195"/>
        <end position="415"/>
    </location>
</feature>
<name>A0A918CXX8_9ACTN</name>
<dbReference type="RefSeq" id="WP_189183750.1">
    <property type="nucleotide sequence ID" value="NZ_BMMM01000001.1"/>
</dbReference>
<dbReference type="EMBL" id="BMMM01000001">
    <property type="protein sequence ID" value="GGN48146.1"/>
    <property type="molecule type" value="Genomic_DNA"/>
</dbReference>
<evidence type="ECO:0000313" key="2">
    <source>
        <dbReference type="EMBL" id="GGN48146.1"/>
    </source>
</evidence>
<dbReference type="AlphaFoldDB" id="A0A918CXX8"/>
<dbReference type="Pfam" id="PF19965">
    <property type="entry name" value="VMAP-M2"/>
    <property type="match status" value="1"/>
</dbReference>
<dbReference type="Proteomes" id="UP000600365">
    <property type="component" value="Unassembled WGS sequence"/>
</dbReference>
<proteinExistence type="predicted"/>
<accession>A0A918CXX8</accession>
<evidence type="ECO:0000313" key="3">
    <source>
        <dbReference type="Proteomes" id="UP000600365"/>
    </source>
</evidence>